<organism evidence="1 2">
    <name type="scientific">Acinetobacter johnsonii</name>
    <dbReference type="NCBI Taxonomy" id="40214"/>
    <lineage>
        <taxon>Bacteria</taxon>
        <taxon>Pseudomonadati</taxon>
        <taxon>Pseudomonadota</taxon>
        <taxon>Gammaproteobacteria</taxon>
        <taxon>Moraxellales</taxon>
        <taxon>Moraxellaceae</taxon>
        <taxon>Acinetobacter</taxon>
    </lineage>
</organism>
<dbReference type="EMBL" id="RHXE01000002">
    <property type="protein sequence ID" value="RSE26881.1"/>
    <property type="molecule type" value="Genomic_DNA"/>
</dbReference>
<evidence type="ECO:0000313" key="1">
    <source>
        <dbReference type="EMBL" id="RSE26881.1"/>
    </source>
</evidence>
<proteinExistence type="predicted"/>
<evidence type="ECO:0000313" key="2">
    <source>
        <dbReference type="Proteomes" id="UP000277537"/>
    </source>
</evidence>
<reference evidence="1 2" key="1">
    <citation type="submission" date="2018-10" db="EMBL/GenBank/DDBJ databases">
        <title>Transmission dynamics of multidrug resistant bacteria on intensive care unit surfaces.</title>
        <authorList>
            <person name="D'Souza A.W."/>
            <person name="Potter R.F."/>
            <person name="Wallace M."/>
            <person name="Shupe A."/>
            <person name="Patel S."/>
            <person name="Sun S."/>
            <person name="Gul D."/>
            <person name="Kwon J.H."/>
            <person name="Andleeb S."/>
            <person name="Burnham C.-A.D."/>
            <person name="Dantas G."/>
        </authorList>
    </citation>
    <scope>NUCLEOTIDE SEQUENCE [LARGE SCALE GENOMIC DNA]</scope>
    <source>
        <strain evidence="1 2">AJ_385</strain>
    </source>
</reference>
<comment type="caution">
    <text evidence="1">The sequence shown here is derived from an EMBL/GenBank/DDBJ whole genome shotgun (WGS) entry which is preliminary data.</text>
</comment>
<accession>A0A3R9FU42</accession>
<gene>
    <name evidence="1" type="ORF">EGT73_01135</name>
</gene>
<protein>
    <submittedName>
        <fullName evidence="1">Uncharacterized protein</fullName>
    </submittedName>
</protein>
<dbReference type="AlphaFoldDB" id="A0A3R9FU42"/>
<name>A0A3R9FU42_ACIJO</name>
<dbReference type="RefSeq" id="WP_125273183.1">
    <property type="nucleotide sequence ID" value="NZ_RHXE01000002.1"/>
</dbReference>
<sequence>MNIDNLIKEIFKKNGSLSKVDVSILIETIVKTYFQYKNISFEDNKNSKSIHFDLILHDNFEDFQAPCGLEIFIDLSSILSNEFLEKNNSNNHHSYQLKKIQSLIFNLINSDEFSSIIFITLLDEENIRIIEKKFLDISSNYKFKFKVLGKEFLNKVISEIPYEVDKIISKLFSEKINTLVFTKNDNWKLKRDTLLSTLSDQYKNSGKVSLLLGAGVSCSANLPSWDELISSLFITYLINSHSNNHEYYGMNVKEYIDSITTLSKNFSEKYLKSALLSARYLRKGFSSQTDKSTEFILELQNTLYKRPLS</sequence>
<dbReference type="Proteomes" id="UP000277537">
    <property type="component" value="Unassembled WGS sequence"/>
</dbReference>